<dbReference type="EMBL" id="LVVM01005964">
    <property type="protein sequence ID" value="OJA09318.1"/>
    <property type="molecule type" value="Genomic_DNA"/>
</dbReference>
<proteinExistence type="predicted"/>
<dbReference type="OrthoDB" id="438939at2759"/>
<reference evidence="1 2" key="1">
    <citation type="submission" date="2016-03" db="EMBL/GenBank/DDBJ databases">
        <title>Comparative genomics of the ectomycorrhizal sister species Rhizopogon vinicolor and Rhizopogon vesiculosus (Basidiomycota: Boletales) reveals a divergence of the mating type B locus.</title>
        <authorList>
            <person name="Mujic A.B."/>
            <person name="Kuo A."/>
            <person name="Tritt A."/>
            <person name="Lipzen A."/>
            <person name="Chen C."/>
            <person name="Johnson J."/>
            <person name="Sharma A."/>
            <person name="Barry K."/>
            <person name="Grigoriev I.V."/>
            <person name="Spatafora J.W."/>
        </authorList>
    </citation>
    <scope>NUCLEOTIDE SEQUENCE [LARGE SCALE GENOMIC DNA]</scope>
    <source>
        <strain evidence="1 2">AM-OR11-056</strain>
    </source>
</reference>
<evidence type="ECO:0000313" key="1">
    <source>
        <dbReference type="EMBL" id="OJA09318.1"/>
    </source>
</evidence>
<name>A0A1J8PJB1_9AGAM</name>
<sequence length="177" mass="19703">MRLLLKIKNGTRPVRKSALRQITDKACEFGAGPLFDKILPLLAERTLEDQERHLLVKVIDRVLYKPDDLVRTYVHKILVVIEPLLISCGLAHMISTMRPDIDHADEYICNTTARTFSVVASALGIPSLLPLLKAVKKVMAGTAHQYPDRATDNYRDGLRRLAPSSQSCSSHCTRSAG</sequence>
<dbReference type="PANTHER" id="PTHR12097">
    <property type="entry name" value="SPLICING FACTOR 3B, SUBUNIT 1-RELATED"/>
    <property type="match status" value="1"/>
</dbReference>
<gene>
    <name evidence="1" type="ORF">AZE42_07479</name>
</gene>
<comment type="caution">
    <text evidence="1">The sequence shown here is derived from an EMBL/GenBank/DDBJ whole genome shotgun (WGS) entry which is preliminary data.</text>
</comment>
<dbReference type="InterPro" id="IPR038737">
    <property type="entry name" value="SF3b_su1-like"/>
</dbReference>
<evidence type="ECO:0000313" key="2">
    <source>
        <dbReference type="Proteomes" id="UP000183567"/>
    </source>
</evidence>
<evidence type="ECO:0008006" key="3">
    <source>
        <dbReference type="Google" id="ProtNLM"/>
    </source>
</evidence>
<accession>A0A1J8PJB1</accession>
<dbReference type="STRING" id="180088.A0A1J8PJB1"/>
<keyword evidence="2" id="KW-1185">Reference proteome</keyword>
<dbReference type="AlphaFoldDB" id="A0A1J8PJB1"/>
<protein>
    <recommendedName>
        <fullName evidence="3">Splicing factor 3B subunit 1 domain-containing protein</fullName>
    </recommendedName>
</protein>
<dbReference type="SUPFAM" id="SSF48371">
    <property type="entry name" value="ARM repeat"/>
    <property type="match status" value="1"/>
</dbReference>
<dbReference type="Proteomes" id="UP000183567">
    <property type="component" value="Unassembled WGS sequence"/>
</dbReference>
<organism evidence="1 2">
    <name type="scientific">Rhizopogon vesiculosus</name>
    <dbReference type="NCBI Taxonomy" id="180088"/>
    <lineage>
        <taxon>Eukaryota</taxon>
        <taxon>Fungi</taxon>
        <taxon>Dikarya</taxon>
        <taxon>Basidiomycota</taxon>
        <taxon>Agaricomycotina</taxon>
        <taxon>Agaricomycetes</taxon>
        <taxon>Agaricomycetidae</taxon>
        <taxon>Boletales</taxon>
        <taxon>Suillineae</taxon>
        <taxon>Rhizopogonaceae</taxon>
        <taxon>Rhizopogon</taxon>
    </lineage>
</organism>
<dbReference type="GO" id="GO:0003729">
    <property type="term" value="F:mRNA binding"/>
    <property type="evidence" value="ECO:0007669"/>
    <property type="project" value="InterPro"/>
</dbReference>
<dbReference type="GO" id="GO:0000245">
    <property type="term" value="P:spliceosomal complex assembly"/>
    <property type="evidence" value="ECO:0007669"/>
    <property type="project" value="InterPro"/>
</dbReference>
<dbReference type="InterPro" id="IPR016024">
    <property type="entry name" value="ARM-type_fold"/>
</dbReference>